<dbReference type="CDD" id="cd24079">
    <property type="entry name" value="ASKHA_NBD_PG1100-like"/>
    <property type="match status" value="1"/>
</dbReference>
<dbReference type="RefSeq" id="WP_091397194.1">
    <property type="nucleotide sequence ID" value="NZ_FNQY01000009.1"/>
</dbReference>
<dbReference type="SUPFAM" id="SSF53067">
    <property type="entry name" value="Actin-like ATPase domain"/>
    <property type="match status" value="2"/>
</dbReference>
<dbReference type="Gene3D" id="1.10.720.160">
    <property type="match status" value="1"/>
</dbReference>
<dbReference type="PANTHER" id="PTHR43190:SF3">
    <property type="entry name" value="N-ACETYL-D-GLUCOSAMINE KINASE"/>
    <property type="match status" value="1"/>
</dbReference>
<dbReference type="Gene3D" id="3.30.420.40">
    <property type="match status" value="2"/>
</dbReference>
<accession>A0A1H3YYH5</accession>
<evidence type="ECO:0000313" key="1">
    <source>
        <dbReference type="EMBL" id="SEA16122.1"/>
    </source>
</evidence>
<dbReference type="EMBL" id="FNQY01000009">
    <property type="protein sequence ID" value="SEA16122.1"/>
    <property type="molecule type" value="Genomic_DNA"/>
</dbReference>
<gene>
    <name evidence="1" type="ORF">SAMN05192529_109109</name>
</gene>
<protein>
    <submittedName>
        <fullName evidence="1">BadF-type ATPase</fullName>
    </submittedName>
</protein>
<dbReference type="InterPro" id="IPR043129">
    <property type="entry name" value="ATPase_NBD"/>
</dbReference>
<organism evidence="1 2">
    <name type="scientific">Arachidicoccus rhizosphaerae</name>
    <dbReference type="NCBI Taxonomy" id="551991"/>
    <lineage>
        <taxon>Bacteria</taxon>
        <taxon>Pseudomonadati</taxon>
        <taxon>Bacteroidota</taxon>
        <taxon>Chitinophagia</taxon>
        <taxon>Chitinophagales</taxon>
        <taxon>Chitinophagaceae</taxon>
        <taxon>Arachidicoccus</taxon>
    </lineage>
</organism>
<dbReference type="STRING" id="551991.SAMN05192529_109109"/>
<sequence>MSVKLLADNGSTKCSWLLLDNGTSRKISTEGLSPYFNSAEQISSILSKKLIPKLKGVNIDEVHYYGTGLADPSFQKMMQKLLKALIPGAKCTVQTDLVGAAHATCGHHKGIVSILGTGSGCAYYNGKIIKKQQNGLGFILGDEGSGAYLGKKVLQYYLYNTFDDDLLHRYKLKYETDRNAIIQAVYRADRPNRYLAGFSRFLAENRGHYMIENILEDGLNDFILQHIYKFTEAWTSPLHFVGSVAYAYRDVLKELCSNYELELGNILKEPVDGLAIYYGE</sequence>
<reference evidence="1 2" key="1">
    <citation type="submission" date="2016-10" db="EMBL/GenBank/DDBJ databases">
        <authorList>
            <person name="de Groot N.N."/>
        </authorList>
    </citation>
    <scope>NUCLEOTIDE SEQUENCE [LARGE SCALE GENOMIC DNA]</scope>
    <source>
        <strain evidence="1 2">Vu-144</strain>
    </source>
</reference>
<dbReference type="Proteomes" id="UP000199041">
    <property type="component" value="Unassembled WGS sequence"/>
</dbReference>
<dbReference type="AlphaFoldDB" id="A0A1H3YYH5"/>
<dbReference type="InterPro" id="IPR052519">
    <property type="entry name" value="Euk-type_GlcNAc_Kinase"/>
</dbReference>
<dbReference type="OrthoDB" id="871343at2"/>
<dbReference type="PANTHER" id="PTHR43190">
    <property type="entry name" value="N-ACETYL-D-GLUCOSAMINE KINASE"/>
    <property type="match status" value="1"/>
</dbReference>
<proteinExistence type="predicted"/>
<evidence type="ECO:0000313" key="2">
    <source>
        <dbReference type="Proteomes" id="UP000199041"/>
    </source>
</evidence>
<name>A0A1H3YYH5_9BACT</name>
<keyword evidence="2" id="KW-1185">Reference proteome</keyword>